<dbReference type="RefSeq" id="WP_283769405.1">
    <property type="nucleotide sequence ID" value="NZ_JAQOSO010000120.1"/>
</dbReference>
<proteinExistence type="predicted"/>
<evidence type="ECO:0000313" key="2">
    <source>
        <dbReference type="Proteomes" id="UP001235849"/>
    </source>
</evidence>
<gene>
    <name evidence="1" type="ORF">PMG25_23995</name>
</gene>
<accession>A0ABT7BDB9</accession>
<sequence>MSNSRWFRDRDLNALIPVYIERGWEMGSSVAMREFEDALRSRT</sequence>
<dbReference type="EMBL" id="JAQOSO010000120">
    <property type="protein sequence ID" value="MDJ1177160.1"/>
    <property type="molecule type" value="Genomic_DNA"/>
</dbReference>
<keyword evidence="2" id="KW-1185">Reference proteome</keyword>
<dbReference type="Proteomes" id="UP001235849">
    <property type="component" value="Unassembled WGS sequence"/>
</dbReference>
<protein>
    <submittedName>
        <fullName evidence="1">Uncharacterized protein</fullName>
    </submittedName>
</protein>
<comment type="caution">
    <text evidence="1">The sequence shown here is derived from an EMBL/GenBank/DDBJ whole genome shotgun (WGS) entry which is preliminary data.</text>
</comment>
<evidence type="ECO:0000313" key="1">
    <source>
        <dbReference type="EMBL" id="MDJ1177160.1"/>
    </source>
</evidence>
<organism evidence="1 2">
    <name type="scientific">Roseofilum capinflatum BLCC-M114</name>
    <dbReference type="NCBI Taxonomy" id="3022440"/>
    <lineage>
        <taxon>Bacteria</taxon>
        <taxon>Bacillati</taxon>
        <taxon>Cyanobacteriota</taxon>
        <taxon>Cyanophyceae</taxon>
        <taxon>Desertifilales</taxon>
        <taxon>Desertifilaceae</taxon>
        <taxon>Roseofilum</taxon>
        <taxon>Roseofilum capinflatum</taxon>
    </lineage>
</organism>
<reference evidence="1 2" key="1">
    <citation type="submission" date="2023-01" db="EMBL/GenBank/DDBJ databases">
        <title>Novel diversity within Roseofilum (Cyanobacteria; Desertifilaceae) from marine benthic mats with descriptions of four novel species.</title>
        <authorList>
            <person name="Wang Y."/>
            <person name="Berthold D.E."/>
            <person name="Hu J."/>
            <person name="Lefler F.W."/>
            <person name="Laughinghouse H.D. IV."/>
        </authorList>
    </citation>
    <scope>NUCLEOTIDE SEQUENCE [LARGE SCALE GENOMIC DNA]</scope>
    <source>
        <strain evidence="1 2">BLCC-M114</strain>
    </source>
</reference>
<name>A0ABT7BDB9_9CYAN</name>